<comment type="caution">
    <text evidence="3">The sequence shown here is derived from an EMBL/GenBank/DDBJ whole genome shotgun (WGS) entry which is preliminary data.</text>
</comment>
<evidence type="ECO:0000256" key="1">
    <source>
        <dbReference type="SAM" id="SignalP"/>
    </source>
</evidence>
<dbReference type="NCBIfam" id="TIGR02595">
    <property type="entry name" value="PEP_CTERM"/>
    <property type="match status" value="1"/>
</dbReference>
<dbReference type="RefSeq" id="WP_135202359.1">
    <property type="nucleotide sequence ID" value="NZ_SPVG01000152.1"/>
</dbReference>
<reference evidence="3 4" key="1">
    <citation type="submission" date="2019-03" db="EMBL/GenBank/DDBJ databases">
        <title>Draft Genome Sequence of Duganella callidus sp. nov., a Novel Duganella Species Isolated from Cultivated Soil.</title>
        <authorList>
            <person name="Raths R."/>
            <person name="Peta V."/>
            <person name="Bucking H."/>
        </authorList>
    </citation>
    <scope>NUCLEOTIDE SEQUENCE [LARGE SCALE GENOMIC DNA]</scope>
    <source>
        <strain evidence="3 4">DN04</strain>
    </source>
</reference>
<sequence length="182" mass="18868">MKKIISAAILVAACVSAHAETFNFSYTFADGQAISGSLSGHLNGDLVESVSDVHINFGGVDFSGALFGASWSDAAVNWNSAAGPVVSTNAAKNNFIFADANPQTDYANVNNYFYFVNGSSVLGSEAFALNCHGNCDQLALDNPTGNATWSLVAAPVPEPTSIAMLMAGLGVVGAVSRRRRQA</sequence>
<organism evidence="3 4">
    <name type="scientific">Duganella callida</name>
    <dbReference type="NCBI Taxonomy" id="2561932"/>
    <lineage>
        <taxon>Bacteria</taxon>
        <taxon>Pseudomonadati</taxon>
        <taxon>Pseudomonadota</taxon>
        <taxon>Betaproteobacteria</taxon>
        <taxon>Burkholderiales</taxon>
        <taxon>Oxalobacteraceae</taxon>
        <taxon>Telluria group</taxon>
        <taxon>Duganella</taxon>
    </lineage>
</organism>
<dbReference type="AlphaFoldDB" id="A0A4Y9SDA0"/>
<dbReference type="OrthoDB" id="8776851at2"/>
<keyword evidence="1" id="KW-0732">Signal</keyword>
<dbReference type="EMBL" id="SPVG01000152">
    <property type="protein sequence ID" value="TFW20300.1"/>
    <property type="molecule type" value="Genomic_DNA"/>
</dbReference>
<evidence type="ECO:0000313" key="3">
    <source>
        <dbReference type="EMBL" id="TFW20300.1"/>
    </source>
</evidence>
<dbReference type="Pfam" id="PF07589">
    <property type="entry name" value="PEP-CTERM"/>
    <property type="match status" value="1"/>
</dbReference>
<proteinExistence type="predicted"/>
<accession>A0A4Y9SDA0</accession>
<dbReference type="Proteomes" id="UP000297729">
    <property type="component" value="Unassembled WGS sequence"/>
</dbReference>
<dbReference type="InterPro" id="IPR013424">
    <property type="entry name" value="Ice-binding_C"/>
</dbReference>
<feature type="signal peptide" evidence="1">
    <location>
        <begin position="1"/>
        <end position="19"/>
    </location>
</feature>
<keyword evidence="4" id="KW-1185">Reference proteome</keyword>
<evidence type="ECO:0000313" key="4">
    <source>
        <dbReference type="Proteomes" id="UP000297729"/>
    </source>
</evidence>
<evidence type="ECO:0000259" key="2">
    <source>
        <dbReference type="Pfam" id="PF07589"/>
    </source>
</evidence>
<feature type="domain" description="Ice-binding protein C-terminal" evidence="2">
    <location>
        <begin position="155"/>
        <end position="180"/>
    </location>
</feature>
<name>A0A4Y9SDA0_9BURK</name>
<gene>
    <name evidence="3" type="ORF">E4L98_14995</name>
</gene>
<protein>
    <submittedName>
        <fullName evidence="3">PEP-CTERM sorting domain-containing protein</fullName>
    </submittedName>
</protein>
<feature type="chain" id="PRO_5021271976" evidence="1">
    <location>
        <begin position="20"/>
        <end position="182"/>
    </location>
</feature>